<evidence type="ECO:0000313" key="8">
    <source>
        <dbReference type="EMBL" id="KAK2762497.1"/>
    </source>
</evidence>
<dbReference type="CDD" id="cd12148">
    <property type="entry name" value="fungal_TF_MHR"/>
    <property type="match status" value="1"/>
</dbReference>
<evidence type="ECO:0000256" key="3">
    <source>
        <dbReference type="ARBA" id="ARBA00023015"/>
    </source>
</evidence>
<keyword evidence="3" id="KW-0805">Transcription regulation</keyword>
<dbReference type="GO" id="GO:0008270">
    <property type="term" value="F:zinc ion binding"/>
    <property type="evidence" value="ECO:0007669"/>
    <property type="project" value="InterPro"/>
</dbReference>
<dbReference type="InterPro" id="IPR051615">
    <property type="entry name" value="Transcr_Regulatory_Elem"/>
</dbReference>
<dbReference type="EMBL" id="VYYT01000152">
    <property type="protein sequence ID" value="KAK2762497.1"/>
    <property type="molecule type" value="Genomic_DNA"/>
</dbReference>
<accession>A0AAD9YEP6</accession>
<dbReference type="GO" id="GO:0006351">
    <property type="term" value="P:DNA-templated transcription"/>
    <property type="evidence" value="ECO:0007669"/>
    <property type="project" value="InterPro"/>
</dbReference>
<evidence type="ECO:0000256" key="2">
    <source>
        <dbReference type="ARBA" id="ARBA00022833"/>
    </source>
</evidence>
<feature type="domain" description="Xylanolytic transcriptional activator regulatory" evidence="7">
    <location>
        <begin position="190"/>
        <end position="295"/>
    </location>
</feature>
<evidence type="ECO:0000259" key="7">
    <source>
        <dbReference type="Pfam" id="PF04082"/>
    </source>
</evidence>
<keyword evidence="2" id="KW-0862">Zinc</keyword>
<comment type="caution">
    <text evidence="8">The sequence shown here is derived from an EMBL/GenBank/DDBJ whole genome shotgun (WGS) entry which is preliminary data.</text>
</comment>
<keyword evidence="4" id="KW-0238">DNA-binding</keyword>
<evidence type="ECO:0000256" key="4">
    <source>
        <dbReference type="ARBA" id="ARBA00023125"/>
    </source>
</evidence>
<keyword evidence="1" id="KW-0479">Metal-binding</keyword>
<keyword evidence="6" id="KW-0539">Nucleus</keyword>
<evidence type="ECO:0000256" key="5">
    <source>
        <dbReference type="ARBA" id="ARBA00023163"/>
    </source>
</evidence>
<dbReference type="PANTHER" id="PTHR31313:SF81">
    <property type="entry name" value="TY1 ENHANCER ACTIVATOR"/>
    <property type="match status" value="1"/>
</dbReference>
<dbReference type="PANTHER" id="PTHR31313">
    <property type="entry name" value="TY1 ENHANCER ACTIVATOR"/>
    <property type="match status" value="1"/>
</dbReference>
<dbReference type="InterPro" id="IPR007219">
    <property type="entry name" value="XnlR_reg_dom"/>
</dbReference>
<dbReference type="Proteomes" id="UP001281614">
    <property type="component" value="Unassembled WGS sequence"/>
</dbReference>
<gene>
    <name evidence="8" type="ORF">CKAH01_16119</name>
</gene>
<sequence length="639" mass="72244">MVGAEGKPLAFACEQCKSGKRKRPKKRKYWDEDYVKGLEQQVQALLAVVRQYERQFGILPASETASLPVIKDLISDEHRNFESDLVSYRQHENSDGLGGPTSLTETLLNHEELPSFPTHERSPVALEELSVMMWRMNLGDGAVITQDGDSALSYEIAADYAVESSHISPPDEIIRYSRDLDLLSKLASVFLDNINQEHQFTPYTSTSFLDQYPYQSIDETFLHTAILATGAAFLASRDLNMAKVGEDFAKYAEKLVFDCCRYRPSLSVIQGMCILSFRSLSIGKDHLGWMFISIAGEIRTFWMFYFVDVSAITILGRNCALPWRCVNVPEFHTTLNTETADLAELSFAWQSQLWYTHAEAMDQIFAPSFEKLAMAQQIRLLVSTLEQLNTFFRSKPHRLHMNNGAPKPIVFFHLQYHMAIMIIISSFLRSFTSLDHPGINEAESNSSLLVLRPITSAASETIRLCRLYRDSYTFMMAHPIIVHHLLSAILVHLMNATSSDITLRRQSSRWLRTGMRLMDELRETWPTRVNKCIRVVRVLAQKWGAVGALPMAFAAPVEPSAQERESPKQDASFSSRLNEQTQTTIGVYDGHDVTPFNEHTWQVGEMSSVSELLGAFGSLSSLPDLGWLYEGQDFDTSGN</sequence>
<dbReference type="GO" id="GO:0003677">
    <property type="term" value="F:DNA binding"/>
    <property type="evidence" value="ECO:0007669"/>
    <property type="project" value="UniProtKB-KW"/>
</dbReference>
<evidence type="ECO:0000313" key="9">
    <source>
        <dbReference type="Proteomes" id="UP001281614"/>
    </source>
</evidence>
<protein>
    <submittedName>
        <fullName evidence="8">C6 transcription factor protein (Zn(II)2Cys6 transcription factor)</fullName>
    </submittedName>
</protein>
<keyword evidence="5" id="KW-0804">Transcription</keyword>
<evidence type="ECO:0000256" key="1">
    <source>
        <dbReference type="ARBA" id="ARBA00022723"/>
    </source>
</evidence>
<evidence type="ECO:0000256" key="6">
    <source>
        <dbReference type="ARBA" id="ARBA00023242"/>
    </source>
</evidence>
<dbReference type="Pfam" id="PF04082">
    <property type="entry name" value="Fungal_trans"/>
    <property type="match status" value="1"/>
</dbReference>
<name>A0AAD9YEP6_COLKA</name>
<reference evidence="8" key="1">
    <citation type="submission" date="2023-02" db="EMBL/GenBank/DDBJ databases">
        <title>Colletotrichum kahawae CIFC_Que2 genome sequencing and assembly.</title>
        <authorList>
            <person name="Baroncelli R."/>
        </authorList>
    </citation>
    <scope>NUCLEOTIDE SEQUENCE</scope>
    <source>
        <strain evidence="8">CIFC_Que2</strain>
    </source>
</reference>
<keyword evidence="9" id="KW-1185">Reference proteome</keyword>
<proteinExistence type="predicted"/>
<organism evidence="8 9">
    <name type="scientific">Colletotrichum kahawae</name>
    <name type="common">Coffee berry disease fungus</name>
    <dbReference type="NCBI Taxonomy" id="34407"/>
    <lineage>
        <taxon>Eukaryota</taxon>
        <taxon>Fungi</taxon>
        <taxon>Dikarya</taxon>
        <taxon>Ascomycota</taxon>
        <taxon>Pezizomycotina</taxon>
        <taxon>Sordariomycetes</taxon>
        <taxon>Hypocreomycetidae</taxon>
        <taxon>Glomerellales</taxon>
        <taxon>Glomerellaceae</taxon>
        <taxon>Colletotrichum</taxon>
        <taxon>Colletotrichum gloeosporioides species complex</taxon>
    </lineage>
</organism>
<dbReference type="AlphaFoldDB" id="A0AAD9YEP6"/>